<gene>
    <name evidence="1" type="ORF">OIH86_14025</name>
</gene>
<organism evidence="1 2">
    <name type="scientific">Metabacillus halosaccharovorans</name>
    <dbReference type="NCBI Taxonomy" id="930124"/>
    <lineage>
        <taxon>Bacteria</taxon>
        <taxon>Bacillati</taxon>
        <taxon>Bacillota</taxon>
        <taxon>Bacilli</taxon>
        <taxon>Bacillales</taxon>
        <taxon>Bacillaceae</taxon>
        <taxon>Metabacillus</taxon>
    </lineage>
</organism>
<name>A0ABT3DJB8_9BACI</name>
<accession>A0ABT3DJB8</accession>
<evidence type="ECO:0000313" key="1">
    <source>
        <dbReference type="EMBL" id="MCV9886752.1"/>
    </source>
</evidence>
<protein>
    <recommendedName>
        <fullName evidence="3">IDEAL domain-containing protein</fullName>
    </recommendedName>
</protein>
<dbReference type="RefSeq" id="WP_264143296.1">
    <property type="nucleotide sequence ID" value="NZ_JAOYEY010000043.1"/>
</dbReference>
<evidence type="ECO:0000313" key="2">
    <source>
        <dbReference type="Proteomes" id="UP001526147"/>
    </source>
</evidence>
<proteinExistence type="predicted"/>
<sequence>MHHYFIVNQQFQHFVECFCPDGEHEDMLTIKRGELLEVTNERTYVYDQGWYNMVILNSDKYIYMALDDLEKYFIKGYIYSLMDLELHINHLKFQVDQSLGNGNEDTFLEATNGLKKSNELKIMLERHLNSMTENQLM</sequence>
<evidence type="ECO:0008006" key="3">
    <source>
        <dbReference type="Google" id="ProtNLM"/>
    </source>
</evidence>
<dbReference type="EMBL" id="JAOYEY010000043">
    <property type="protein sequence ID" value="MCV9886752.1"/>
    <property type="molecule type" value="Genomic_DNA"/>
</dbReference>
<reference evidence="1 2" key="1">
    <citation type="submission" date="2022-10" db="EMBL/GenBank/DDBJ databases">
        <title>Draft genome assembly of moderately radiation resistant bacterium Metabacillus halosaccharovorans.</title>
        <authorList>
            <person name="Pal S."/>
            <person name="Gopinathan A."/>
        </authorList>
    </citation>
    <scope>NUCLEOTIDE SEQUENCE [LARGE SCALE GENOMIC DNA]</scope>
    <source>
        <strain evidence="1 2">VITHBRA001</strain>
    </source>
</reference>
<dbReference type="Proteomes" id="UP001526147">
    <property type="component" value="Unassembled WGS sequence"/>
</dbReference>
<comment type="caution">
    <text evidence="1">The sequence shown here is derived from an EMBL/GenBank/DDBJ whole genome shotgun (WGS) entry which is preliminary data.</text>
</comment>
<keyword evidence="2" id="KW-1185">Reference proteome</keyword>